<accession>A0ABV5V4B4</accession>
<gene>
    <name evidence="2" type="ORF">ACFFN0_11380</name>
</gene>
<dbReference type="RefSeq" id="WP_141339333.1">
    <property type="nucleotide sequence ID" value="NZ_JBHMAX010000020.1"/>
</dbReference>
<sequence length="232" mass="25454">MTRVEGTGPYRDVEGFKEALTSLRSMTRGDDARPAMRSAVQLITHLAWRSPDDTVSWYESSTPQSVMDYADFLAVGTGTVIREAMEVALRHAEAATKDGQAEGVAVLAGIIRQHGADPDGTTSRHPGATPRQAPSPPLGRTDHTELGVYEGEGLVEGDDVRKPRGLHHRIYPYMESVTQYANDRGKDVGPWVVRDRSTALRTERRGRGRAMVRVWGPSAWAYVNDGSESEHG</sequence>
<reference evidence="2 3" key="1">
    <citation type="submission" date="2024-09" db="EMBL/GenBank/DDBJ databases">
        <authorList>
            <person name="Sun Q."/>
            <person name="Mori K."/>
        </authorList>
    </citation>
    <scope>NUCLEOTIDE SEQUENCE [LARGE SCALE GENOMIC DNA]</scope>
    <source>
        <strain evidence="2 3">JCM 12763</strain>
    </source>
</reference>
<comment type="caution">
    <text evidence="2">The sequence shown here is derived from an EMBL/GenBank/DDBJ whole genome shotgun (WGS) entry which is preliminary data.</text>
</comment>
<proteinExistence type="predicted"/>
<name>A0ABV5V4B4_9MICO</name>
<evidence type="ECO:0000256" key="1">
    <source>
        <dbReference type="SAM" id="MobiDB-lite"/>
    </source>
</evidence>
<keyword evidence="3" id="KW-1185">Reference proteome</keyword>
<dbReference type="EMBL" id="JBHMAX010000020">
    <property type="protein sequence ID" value="MFB9732641.1"/>
    <property type="molecule type" value="Genomic_DNA"/>
</dbReference>
<feature type="region of interest" description="Disordered" evidence="1">
    <location>
        <begin position="114"/>
        <end position="143"/>
    </location>
</feature>
<evidence type="ECO:0000313" key="2">
    <source>
        <dbReference type="EMBL" id="MFB9732641.1"/>
    </source>
</evidence>
<protein>
    <submittedName>
        <fullName evidence="2">Uncharacterized protein</fullName>
    </submittedName>
</protein>
<dbReference type="Proteomes" id="UP001589613">
    <property type="component" value="Unassembled WGS sequence"/>
</dbReference>
<organism evidence="2 3">
    <name type="scientific">Ornithinimicrobium kibberense</name>
    <dbReference type="NCBI Taxonomy" id="282060"/>
    <lineage>
        <taxon>Bacteria</taxon>
        <taxon>Bacillati</taxon>
        <taxon>Actinomycetota</taxon>
        <taxon>Actinomycetes</taxon>
        <taxon>Micrococcales</taxon>
        <taxon>Ornithinimicrobiaceae</taxon>
        <taxon>Ornithinimicrobium</taxon>
    </lineage>
</organism>
<evidence type="ECO:0000313" key="3">
    <source>
        <dbReference type="Proteomes" id="UP001589613"/>
    </source>
</evidence>